<dbReference type="SMART" id="SM00028">
    <property type="entry name" value="TPR"/>
    <property type="match status" value="3"/>
</dbReference>
<evidence type="ECO:0000313" key="4">
    <source>
        <dbReference type="Proteomes" id="UP000638188"/>
    </source>
</evidence>
<evidence type="ECO:0000256" key="1">
    <source>
        <dbReference type="SAM" id="Phobius"/>
    </source>
</evidence>
<dbReference type="Proteomes" id="UP000638188">
    <property type="component" value="Unassembled WGS sequence"/>
</dbReference>
<sequence length="1196" mass="136182">MRNSSASKSVRLVSPWTLAFSAAAIGGVLVLTYNSEDVFLPDEQERADDVSASYAEVLLASRPEDDELRLDLVQLLVDLGQYSRARRHLLGWENPDVGQMEYYRLKIDALSALHGQDPSRLEPARAQLMAYDHRQLSVEQARHWADLALRMEMPWLAADVYHSLALRVPEEHLPYLKRAARWYLASNQSGKAAMVYLDILAASEEVEDRRYYLRRAYDALLAVGAGDQASRLLVRERAELTDTEADAAWLKQGVQMAVGSQRMDLAAILVARWRELQPYSAEPVDAQFRLELAQGNLREAWETGDLLLALRPEDPDLLRQMAQLGEWLGNSRAALDYWTQYLNLREDPQAREHAWRLAFQLYDYQQGIALLEPTAGDRRLSEEKLDALVFGYESLGQPARTEAWLRQYLRSYPSHRMAWVRLLQNLEHTQQFEAQTAVWDDMASRFELSTTERIEWASAYWRIYQPERAWDILDIDNRNIDDPEYWRTLAGLAWELERDDELRNAYERMLEKGIALNSGEESDLIELYRLEQPRKALEMLLAGWRERGDPGYLVMALDMAIVLGDIDLLRTLLAEADEQPSVALRPQVMLARGWLAERDGDLDTATRIYRSALARYPGSPLVRERLMWFFIDHRRTADLPLMTHRWRAFARRNGNMWLPFAAANQMLGRHEEALAWYRMHLRANPYDWLARAAYVDGLEAAERFDLAQRLRHQLVEEFETRPGDAPRMAFESPEVAPQRYAVWLRLLAASHSGLRSEKQAMQWQDGSPAMLQLWFDRMLTQLDIINQPSQKDAWQAWGRSHGLDINAYHSMQEALRNYNRDMLTKLVATGELDPAQNVEALDRLGEESTALGLALSHLGGGNPTIVDQQLRRQAVDIQSRIPQGARIGWRREDLGGVELSGTHATIAGNVADDWYTSVDLERLNYKADDLDSSVLGTEKNARVTLSRKLEDGRIALTVDSSSRADEDRVGVGASRTWQLGGRDQLEVGLGWNQESLDSGFMRAVGTQDSIYVAGIHGFSARDQLSWSIEQRAYGTRYGHSLGNGTAFNIEFNQIQRFEGPTWVARAGIDYQRNNLSRRQLDDLTVADGGPVEFDVIEASGLLQEEYGRLYAGTSWRRGFPGALNRGQPEYTWLVDVQAGWDWVDSQFTYGLSTGVGSRVLGDDELALTFGYQSEPRGTDAEAGGILELTYSKRFGR</sequence>
<protein>
    <submittedName>
        <fullName evidence="3">Pellicle/biofilm biosynthesis protein PelB</fullName>
    </submittedName>
</protein>
<feature type="domain" description="PelB C-terminal" evidence="2">
    <location>
        <begin position="881"/>
        <end position="1193"/>
    </location>
</feature>
<dbReference type="Pfam" id="PF24604">
    <property type="entry name" value="B-barrel_PelB_C"/>
    <property type="match status" value="1"/>
</dbReference>
<dbReference type="InterPro" id="IPR057306">
    <property type="entry name" value="B-barrel_PelB_C"/>
</dbReference>
<feature type="transmembrane region" description="Helical" evidence="1">
    <location>
        <begin position="12"/>
        <end position="33"/>
    </location>
</feature>
<comment type="caution">
    <text evidence="3">The sequence shown here is derived from an EMBL/GenBank/DDBJ whole genome shotgun (WGS) entry which is preliminary data.</text>
</comment>
<keyword evidence="1" id="KW-1133">Transmembrane helix</keyword>
<dbReference type="SUPFAM" id="SSF48452">
    <property type="entry name" value="TPR-like"/>
    <property type="match status" value="2"/>
</dbReference>
<evidence type="ECO:0000259" key="2">
    <source>
        <dbReference type="Pfam" id="PF24604"/>
    </source>
</evidence>
<accession>A0ABQ1PXQ8</accession>
<keyword evidence="1" id="KW-0812">Transmembrane</keyword>
<reference evidence="4" key="1">
    <citation type="journal article" date="2019" name="Int. J. Syst. Evol. Microbiol.">
        <title>The Global Catalogue of Microorganisms (GCM) 10K type strain sequencing project: providing services to taxonomists for standard genome sequencing and annotation.</title>
        <authorList>
            <consortium name="The Broad Institute Genomics Platform"/>
            <consortium name="The Broad Institute Genome Sequencing Center for Infectious Disease"/>
            <person name="Wu L."/>
            <person name="Ma J."/>
        </authorList>
    </citation>
    <scope>NUCLEOTIDE SEQUENCE [LARGE SCALE GENOMIC DNA]</scope>
    <source>
        <strain evidence="4">CGMCC 1.12482</strain>
    </source>
</reference>
<keyword evidence="4" id="KW-1185">Reference proteome</keyword>
<dbReference type="InterPro" id="IPR011990">
    <property type="entry name" value="TPR-like_helical_dom_sf"/>
</dbReference>
<dbReference type="Pfam" id="PF13429">
    <property type="entry name" value="TPR_15"/>
    <property type="match status" value="1"/>
</dbReference>
<dbReference type="RefSeq" id="WP_150278044.1">
    <property type="nucleotide sequence ID" value="NZ_BMFF01000005.1"/>
</dbReference>
<organism evidence="3 4">
    <name type="scientific">Halopseudomonas salina</name>
    <dbReference type="NCBI Taxonomy" id="1323744"/>
    <lineage>
        <taxon>Bacteria</taxon>
        <taxon>Pseudomonadati</taxon>
        <taxon>Pseudomonadota</taxon>
        <taxon>Gammaproteobacteria</taxon>
        <taxon>Pseudomonadales</taxon>
        <taxon>Pseudomonadaceae</taxon>
        <taxon>Halopseudomonas</taxon>
    </lineage>
</organism>
<evidence type="ECO:0000313" key="3">
    <source>
        <dbReference type="EMBL" id="GGD05879.1"/>
    </source>
</evidence>
<proteinExistence type="predicted"/>
<gene>
    <name evidence="3" type="primary">pelB</name>
    <name evidence="3" type="ORF">GCM10007418_26120</name>
</gene>
<dbReference type="Gene3D" id="1.25.40.10">
    <property type="entry name" value="Tetratricopeptide repeat domain"/>
    <property type="match status" value="3"/>
</dbReference>
<keyword evidence="1" id="KW-0472">Membrane</keyword>
<dbReference type="EMBL" id="BMFF01000005">
    <property type="protein sequence ID" value="GGD05879.1"/>
    <property type="molecule type" value="Genomic_DNA"/>
</dbReference>
<name>A0ABQ1PXQ8_9GAMM</name>
<dbReference type="InterPro" id="IPR019734">
    <property type="entry name" value="TPR_rpt"/>
</dbReference>